<dbReference type="GO" id="GO:0003700">
    <property type="term" value="F:DNA-binding transcription factor activity"/>
    <property type="evidence" value="ECO:0007669"/>
    <property type="project" value="TreeGrafter"/>
</dbReference>
<evidence type="ECO:0000313" key="3">
    <source>
        <dbReference type="EMBL" id="KAF4308345.1"/>
    </source>
</evidence>
<accession>A0A8H4IVF7</accession>
<dbReference type="Proteomes" id="UP000572817">
    <property type="component" value="Unassembled WGS sequence"/>
</dbReference>
<dbReference type="GO" id="GO:0005634">
    <property type="term" value="C:nucleus"/>
    <property type="evidence" value="ECO:0007669"/>
    <property type="project" value="UniProtKB-SubCell"/>
</dbReference>
<dbReference type="GO" id="GO:0045944">
    <property type="term" value="P:positive regulation of transcription by RNA polymerase II"/>
    <property type="evidence" value="ECO:0007669"/>
    <property type="project" value="TreeGrafter"/>
</dbReference>
<dbReference type="EMBL" id="WWBZ02000022">
    <property type="protein sequence ID" value="KAF4308345.1"/>
    <property type="molecule type" value="Genomic_DNA"/>
</dbReference>
<dbReference type="InterPro" id="IPR021858">
    <property type="entry name" value="Fun_TF"/>
</dbReference>
<protein>
    <submittedName>
        <fullName evidence="3">C6 zinc finger domain protein</fullName>
    </submittedName>
</protein>
<dbReference type="OrthoDB" id="5130013at2759"/>
<gene>
    <name evidence="3" type="ORF">GTA08_BOTSDO04422</name>
</gene>
<dbReference type="Pfam" id="PF11951">
    <property type="entry name" value="Fungal_trans_2"/>
    <property type="match status" value="1"/>
</dbReference>
<keyword evidence="4" id="KW-1185">Reference proteome</keyword>
<evidence type="ECO:0000313" key="4">
    <source>
        <dbReference type="Proteomes" id="UP000572817"/>
    </source>
</evidence>
<organism evidence="3 4">
    <name type="scientific">Botryosphaeria dothidea</name>
    <dbReference type="NCBI Taxonomy" id="55169"/>
    <lineage>
        <taxon>Eukaryota</taxon>
        <taxon>Fungi</taxon>
        <taxon>Dikarya</taxon>
        <taxon>Ascomycota</taxon>
        <taxon>Pezizomycotina</taxon>
        <taxon>Dothideomycetes</taxon>
        <taxon>Dothideomycetes incertae sedis</taxon>
        <taxon>Botryosphaeriales</taxon>
        <taxon>Botryosphaeriaceae</taxon>
        <taxon>Botryosphaeria</taxon>
    </lineage>
</organism>
<proteinExistence type="predicted"/>
<keyword evidence="2" id="KW-0539">Nucleus</keyword>
<reference evidence="3" key="1">
    <citation type="submission" date="2020-04" db="EMBL/GenBank/DDBJ databases">
        <title>Genome Assembly and Annotation of Botryosphaeria dothidea sdau 11-99, a Latent Pathogen of Apple Fruit Ring Rot in China.</title>
        <authorList>
            <person name="Yu C."/>
            <person name="Diao Y."/>
            <person name="Lu Q."/>
            <person name="Zhao J."/>
            <person name="Cui S."/>
            <person name="Peng C."/>
            <person name="He B."/>
            <person name="Liu H."/>
        </authorList>
    </citation>
    <scope>NUCLEOTIDE SEQUENCE [LARGE SCALE GENOMIC DNA]</scope>
    <source>
        <strain evidence="3">Sdau11-99</strain>
    </source>
</reference>
<evidence type="ECO:0000256" key="1">
    <source>
        <dbReference type="ARBA" id="ARBA00004123"/>
    </source>
</evidence>
<name>A0A8H4IVF7_9PEZI</name>
<sequence length="383" mass="43436">MCALSDRNDNTYKKVIVPLTQHSPLLLRAVLALSANQLKHRNPNYLTVALNYRGSVIASLLHALGFQRPHSLSKTEIVATVMILCFYDLPDDRQGDWRKHFHGARQIVELPPTGRAQSSTDGALLSFLGQYFAPRIVLAFTALDNPENEAILATAGAFWLNTIDRPQQEINCFSACSGELLEIIFAITRRWRRLQKGDPCGRVEKKLWKEGTEQRLGALEQVPSSSALRAMSPVLEDEKKAHNLAKRTAETYRLGAIILLQYFEDDFWQRSSTIKACVKSILDLMEVITCPGEPAKTCSVWPFFIAACHVTADKDRMHVLQKFRYLMAEDWYGETTTVVQSVVEKTWKNHDLNDHNMDKSTAVKGFYPWEQSLMSLGVDFTWT</sequence>
<evidence type="ECO:0000256" key="2">
    <source>
        <dbReference type="ARBA" id="ARBA00023242"/>
    </source>
</evidence>
<dbReference type="GO" id="GO:0000976">
    <property type="term" value="F:transcription cis-regulatory region binding"/>
    <property type="evidence" value="ECO:0007669"/>
    <property type="project" value="TreeGrafter"/>
</dbReference>
<dbReference type="PANTHER" id="PTHR37534">
    <property type="entry name" value="TRANSCRIPTIONAL ACTIVATOR PROTEIN UGA3"/>
    <property type="match status" value="1"/>
</dbReference>
<dbReference type="AlphaFoldDB" id="A0A8H4IVF7"/>
<comment type="caution">
    <text evidence="3">The sequence shown here is derived from an EMBL/GenBank/DDBJ whole genome shotgun (WGS) entry which is preliminary data.</text>
</comment>
<comment type="subcellular location">
    <subcellularLocation>
        <location evidence="1">Nucleus</location>
    </subcellularLocation>
</comment>
<dbReference type="PANTHER" id="PTHR37534:SF49">
    <property type="entry name" value="LYSINE BIOSYNTHESIS REGULATORY PROTEIN LYS14"/>
    <property type="match status" value="1"/>
</dbReference>